<evidence type="ECO:0000256" key="5">
    <source>
        <dbReference type="SAM" id="Phobius"/>
    </source>
</evidence>
<dbReference type="GO" id="GO:0012505">
    <property type="term" value="C:endomembrane system"/>
    <property type="evidence" value="ECO:0007669"/>
    <property type="project" value="UniProtKB-SubCell"/>
</dbReference>
<evidence type="ECO:0000256" key="4">
    <source>
        <dbReference type="ARBA" id="ARBA00023136"/>
    </source>
</evidence>
<feature type="transmembrane region" description="Helical" evidence="5">
    <location>
        <begin position="47"/>
        <end position="66"/>
    </location>
</feature>
<reference evidence="7 8" key="1">
    <citation type="journal article" date="2008" name="J. Bacteriol.">
        <title>Complete genome sequence of the soil actinomycete Kocuria rhizophila.</title>
        <authorList>
            <person name="Takarada H."/>
            <person name="Sekine M."/>
            <person name="Kosugi H."/>
            <person name="Matsuo Y."/>
            <person name="Fujisawa T."/>
            <person name="Omata S."/>
            <person name="Kishi E."/>
            <person name="Shimizu A."/>
            <person name="Tsukatani N."/>
            <person name="Tanikawa S."/>
            <person name="Fujita N."/>
            <person name="Harayama S."/>
        </authorList>
    </citation>
    <scope>NUCLEOTIDE SEQUENCE [LARGE SCALE GENOMIC DNA]</scope>
    <source>
        <strain evidence="8">ATCC 9341 / DSM 348 / NBRC 103217 / DC2201</strain>
    </source>
</reference>
<evidence type="ECO:0000313" key="8">
    <source>
        <dbReference type="Proteomes" id="UP000008838"/>
    </source>
</evidence>
<gene>
    <name evidence="7" type="ordered locus">KRH_02040</name>
</gene>
<keyword evidence="4 5" id="KW-0472">Membrane</keyword>
<keyword evidence="3 5" id="KW-1133">Transmembrane helix</keyword>
<dbReference type="EMBL" id="AP009152">
    <property type="protein sequence ID" value="BAG28551.1"/>
    <property type="molecule type" value="Genomic_DNA"/>
</dbReference>
<proteinExistence type="predicted"/>
<evidence type="ECO:0000256" key="2">
    <source>
        <dbReference type="ARBA" id="ARBA00022692"/>
    </source>
</evidence>
<dbReference type="OrthoDB" id="3701077at2"/>
<dbReference type="STRING" id="378753.KRH_02040"/>
<keyword evidence="8" id="KW-1185">Reference proteome</keyword>
<comment type="subcellular location">
    <subcellularLocation>
        <location evidence="1">Endomembrane system</location>
        <topology evidence="1">Multi-pass membrane protein</topology>
    </subcellularLocation>
</comment>
<evidence type="ECO:0000313" key="7">
    <source>
        <dbReference type="EMBL" id="BAG28551.1"/>
    </source>
</evidence>
<protein>
    <submittedName>
        <fullName evidence="7">Hypothetical membrane protein</fullName>
    </submittedName>
</protein>
<dbReference type="eggNOG" id="ENOG5033BZV">
    <property type="taxonomic scope" value="Bacteria"/>
</dbReference>
<sequence length="111" mass="11646">MTSPAPACPHPDPGLQPERTVLSWGRTMLALCTAAALHLRWLPSHGGFVLSLVTVALGLATGIYVTQRIRYRRSAAGISGERITPDTPAVLVTAGSCVLLGALGITAILRF</sequence>
<evidence type="ECO:0000256" key="1">
    <source>
        <dbReference type="ARBA" id="ARBA00004127"/>
    </source>
</evidence>
<organism evidence="7 8">
    <name type="scientific">Kocuria rhizophila (strain ATCC 9341 / DSM 348 / NBRC 103217 / DC2201)</name>
    <dbReference type="NCBI Taxonomy" id="378753"/>
    <lineage>
        <taxon>Bacteria</taxon>
        <taxon>Bacillati</taxon>
        <taxon>Actinomycetota</taxon>
        <taxon>Actinomycetes</taxon>
        <taxon>Micrococcales</taxon>
        <taxon>Micrococcaceae</taxon>
        <taxon>Kocuria</taxon>
    </lineage>
</organism>
<name>B2GL14_KOCRD</name>
<feature type="domain" description="DUF202" evidence="6">
    <location>
        <begin position="12"/>
        <end position="74"/>
    </location>
</feature>
<evidence type="ECO:0000256" key="3">
    <source>
        <dbReference type="ARBA" id="ARBA00022989"/>
    </source>
</evidence>
<dbReference type="RefSeq" id="WP_012397278.1">
    <property type="nucleotide sequence ID" value="NC_010617.1"/>
</dbReference>
<keyword evidence="2 5" id="KW-0812">Transmembrane</keyword>
<feature type="transmembrane region" description="Helical" evidence="5">
    <location>
        <begin position="87"/>
        <end position="109"/>
    </location>
</feature>
<dbReference type="KEGG" id="krh:KRH_02040"/>
<accession>B2GL14</accession>
<evidence type="ECO:0000259" key="6">
    <source>
        <dbReference type="Pfam" id="PF02656"/>
    </source>
</evidence>
<dbReference type="AlphaFoldDB" id="B2GL14"/>
<dbReference type="InterPro" id="IPR003807">
    <property type="entry name" value="DUF202"/>
</dbReference>
<dbReference type="HOGENOM" id="CLU_150487_1_1_11"/>
<dbReference type="Pfam" id="PF02656">
    <property type="entry name" value="DUF202"/>
    <property type="match status" value="1"/>
</dbReference>
<dbReference type="Proteomes" id="UP000008838">
    <property type="component" value="Chromosome"/>
</dbReference>